<organism evidence="1 2">
    <name type="scientific">Paraburkholderia unamae</name>
    <dbReference type="NCBI Taxonomy" id="219649"/>
    <lineage>
        <taxon>Bacteria</taxon>
        <taxon>Pseudomonadati</taxon>
        <taxon>Pseudomonadota</taxon>
        <taxon>Betaproteobacteria</taxon>
        <taxon>Burkholderiales</taxon>
        <taxon>Burkholderiaceae</taxon>
        <taxon>Paraburkholderia</taxon>
    </lineage>
</organism>
<sequence length="88" mass="9975">MEAPKLPNHHDKTWDMPGTCPGGTGWDPMQFDQQVSCDDRVVSKLEPHETAAYEKKEREISERLGIPLWVVAEQNLAGRPKLNNKGTY</sequence>
<reference evidence="1" key="1">
    <citation type="submission" date="2024-01" db="EMBL/GenBank/DDBJ databases">
        <title>The diversity of rhizobia nodulating Mimosa spp. in eleven states of Brazil covering several biomes is determined by host plant, location, and edaphic factors.</title>
        <authorList>
            <person name="Rouws L."/>
            <person name="Barauna A."/>
            <person name="Beukes C."/>
            <person name="De Faria S.M."/>
            <person name="Gross E."/>
            <person name="Dos Reis Junior F.B."/>
            <person name="Simon M."/>
            <person name="Maluk M."/>
            <person name="Odee D.W."/>
            <person name="Kenicer G."/>
            <person name="Young J.P.W."/>
            <person name="Reis V.M."/>
            <person name="Zilli J."/>
            <person name="James E.K."/>
        </authorList>
    </citation>
    <scope>NUCLEOTIDE SEQUENCE</scope>
    <source>
        <strain evidence="1">JPY452</strain>
    </source>
</reference>
<evidence type="ECO:0000313" key="2">
    <source>
        <dbReference type="Proteomes" id="UP001392318"/>
    </source>
</evidence>
<name>A0ACC6RGY9_9BURK</name>
<evidence type="ECO:0000313" key="1">
    <source>
        <dbReference type="EMBL" id="MEM5400878.1"/>
    </source>
</evidence>
<dbReference type="Proteomes" id="UP001392318">
    <property type="component" value="Unassembled WGS sequence"/>
</dbReference>
<accession>A0ACC6RGY9</accession>
<proteinExistence type="predicted"/>
<comment type="caution">
    <text evidence="1">The sequence shown here is derived from an EMBL/GenBank/DDBJ whole genome shotgun (WGS) entry which is preliminary data.</text>
</comment>
<protein>
    <submittedName>
        <fullName evidence="1">Uncharacterized protein</fullName>
    </submittedName>
</protein>
<dbReference type="EMBL" id="JAYMRU010000007">
    <property type="protein sequence ID" value="MEM5400878.1"/>
    <property type="molecule type" value="Genomic_DNA"/>
</dbReference>
<gene>
    <name evidence="1" type="ORF">VSR83_12370</name>
</gene>
<keyword evidence="2" id="KW-1185">Reference proteome</keyword>